<dbReference type="InterPro" id="IPR036770">
    <property type="entry name" value="Ankyrin_rpt-contain_sf"/>
</dbReference>
<dbReference type="OrthoDB" id="4837942at2759"/>
<sequence length="459" mass="51472">MPVSHVACSEVLRAAVVTRGLRLKLVCKLFKDLIGASIIEGLLLAQKEYGFLYWRQLPESLKGRPPLLCHWRVQENYGTENLWHAYCVQRTRVETDPGDPFTRLRQLAEDWCKETGADIESTISELCWLTLSEFHGGIAFPSMGTRTEASQGLLVLAVHFNKQSLVKTLLQNHKWPFKYPFGKTDLLPSPWQVAVEAGNLEVVKLLLDAMTDETGLPPHIRDRAESPLTRAFTERCAVHAAAHGGNIGAAQEVLTQLRDCTFIVAPMETLIPVRYTSEDHKYKFATQNWEVHKYVCDWVDATVSDYRYVVLHCWLGNVEMVRNLLDAGADVDGSVWDKQVPLAVAARACHVEVVELLLERGANPSSSEYMLGYPLMAAAAGGSLAIVRMLLDHGAIADLRECSTLKYVVMNEHTAMIKLLFERFAPVEPETITMAFQSARENGLESMIDLLRDLEPRLV</sequence>
<keyword evidence="2 3" id="KW-0040">ANK repeat</keyword>
<dbReference type="Gene3D" id="1.25.40.20">
    <property type="entry name" value="Ankyrin repeat-containing domain"/>
    <property type="match status" value="2"/>
</dbReference>
<dbReference type="PANTHER" id="PTHR23206:SF8">
    <property type="entry name" value="ANKYRIN REPEAT AND KH DOMAIN-CONTAINING 1"/>
    <property type="match status" value="1"/>
</dbReference>
<protein>
    <submittedName>
        <fullName evidence="4">Ankyrin repeat domain-containing protein 17</fullName>
    </submittedName>
</protein>
<comment type="caution">
    <text evidence="4">The sequence shown here is derived from an EMBL/GenBank/DDBJ whole genome shotgun (WGS) entry which is preliminary data.</text>
</comment>
<dbReference type="PROSITE" id="PS50088">
    <property type="entry name" value="ANK_REPEAT"/>
    <property type="match status" value="2"/>
</dbReference>
<organism evidence="4 5">
    <name type="scientific">Colletotrichum fructicola (strain Nara gc5)</name>
    <name type="common">Anthracnose fungus</name>
    <name type="synonym">Colletotrichum gloeosporioides (strain Nara gc5)</name>
    <dbReference type="NCBI Taxonomy" id="1213859"/>
    <lineage>
        <taxon>Eukaryota</taxon>
        <taxon>Fungi</taxon>
        <taxon>Dikarya</taxon>
        <taxon>Ascomycota</taxon>
        <taxon>Pezizomycotina</taxon>
        <taxon>Sordariomycetes</taxon>
        <taxon>Hypocreomycetidae</taxon>
        <taxon>Glomerellales</taxon>
        <taxon>Glomerellaceae</taxon>
        <taxon>Colletotrichum</taxon>
        <taxon>Colletotrichum gloeosporioides species complex</taxon>
    </lineage>
</organism>
<reference evidence="4 5" key="1">
    <citation type="submission" date="2012-08" db="EMBL/GenBank/DDBJ databases">
        <authorList>
            <person name="Gan P.H.P."/>
            <person name="Ikeda K."/>
            <person name="Irieda H."/>
            <person name="Narusaka M."/>
            <person name="O'Connell R.J."/>
            <person name="Narusaka Y."/>
            <person name="Takano Y."/>
            <person name="Kubo Y."/>
            <person name="Shirasu K."/>
        </authorList>
    </citation>
    <scope>NUCLEOTIDE SEQUENCE [LARGE SCALE GENOMIC DNA]</scope>
    <source>
        <strain evidence="4 5">Nara gc5</strain>
    </source>
</reference>
<dbReference type="Proteomes" id="UP000011096">
    <property type="component" value="Unassembled WGS sequence"/>
</dbReference>
<dbReference type="SMART" id="SM00248">
    <property type="entry name" value="ANK"/>
    <property type="match status" value="6"/>
</dbReference>
<keyword evidence="5" id="KW-1185">Reference proteome</keyword>
<dbReference type="InterPro" id="IPR002110">
    <property type="entry name" value="Ankyrin_rpt"/>
</dbReference>
<dbReference type="AlphaFoldDB" id="A0A7J6J1H0"/>
<gene>
    <name evidence="4" type="primary">Ankrd17</name>
    <name evidence="4" type="ORF">CGGC5_v006887</name>
</gene>
<feature type="repeat" description="ANK" evidence="3">
    <location>
        <begin position="337"/>
        <end position="369"/>
    </location>
</feature>
<proteinExistence type="predicted"/>
<keyword evidence="1" id="KW-0677">Repeat</keyword>
<evidence type="ECO:0000313" key="5">
    <source>
        <dbReference type="Proteomes" id="UP000011096"/>
    </source>
</evidence>
<dbReference type="GeneID" id="43603994"/>
<dbReference type="SUPFAM" id="SSF48403">
    <property type="entry name" value="Ankyrin repeat"/>
    <property type="match status" value="1"/>
</dbReference>
<dbReference type="PANTHER" id="PTHR23206">
    <property type="entry name" value="MASK PROTEIN"/>
    <property type="match status" value="1"/>
</dbReference>
<name>A0A7J6J1H0_COLFN</name>
<dbReference type="RefSeq" id="XP_066008586.1">
    <property type="nucleotide sequence ID" value="XM_066151760.1"/>
</dbReference>
<dbReference type="PROSITE" id="PS50297">
    <property type="entry name" value="ANK_REP_REGION"/>
    <property type="match status" value="1"/>
</dbReference>
<dbReference type="Pfam" id="PF13637">
    <property type="entry name" value="Ank_4"/>
    <property type="match status" value="1"/>
</dbReference>
<dbReference type="EMBL" id="ANPB02000004">
    <property type="protein sequence ID" value="KAF4483650.1"/>
    <property type="molecule type" value="Genomic_DNA"/>
</dbReference>
<evidence type="ECO:0000256" key="3">
    <source>
        <dbReference type="PROSITE-ProRule" id="PRU00023"/>
    </source>
</evidence>
<reference evidence="4 5" key="2">
    <citation type="submission" date="2020-04" db="EMBL/GenBank/DDBJ databases">
        <title>Genome sequencing and assembly of multiple isolates from the Colletotrichum gloeosporioides species complex.</title>
        <authorList>
            <person name="Gan P."/>
            <person name="Shirasu K."/>
        </authorList>
    </citation>
    <scope>NUCLEOTIDE SEQUENCE [LARGE SCALE GENOMIC DNA]</scope>
    <source>
        <strain evidence="4 5">Nara gc5</strain>
    </source>
</reference>
<evidence type="ECO:0000256" key="2">
    <source>
        <dbReference type="ARBA" id="ARBA00023043"/>
    </source>
</evidence>
<evidence type="ECO:0000256" key="1">
    <source>
        <dbReference type="ARBA" id="ARBA00022737"/>
    </source>
</evidence>
<dbReference type="InterPro" id="IPR051631">
    <property type="entry name" value="Ankyrin-KH/SAM_domain"/>
</dbReference>
<evidence type="ECO:0000313" key="4">
    <source>
        <dbReference type="EMBL" id="KAF4483650.1"/>
    </source>
</evidence>
<feature type="repeat" description="ANK" evidence="3">
    <location>
        <begin position="374"/>
        <end position="402"/>
    </location>
</feature>
<dbReference type="InParanoid" id="A0A7J6J1H0"/>
<accession>A0A7J6J1H0</accession>